<dbReference type="RefSeq" id="WP_151123317.1">
    <property type="nucleotide sequence ID" value="NZ_CP088082.1"/>
</dbReference>
<dbReference type="SUPFAM" id="SSF103473">
    <property type="entry name" value="MFS general substrate transporter"/>
    <property type="match status" value="1"/>
</dbReference>
<dbReference type="Proteomes" id="UP000430120">
    <property type="component" value="Unassembled WGS sequence"/>
</dbReference>
<gene>
    <name evidence="2" type="ORF">F7Q92_06200</name>
</gene>
<name>A0A643FHW7_IDEDE</name>
<dbReference type="EMBL" id="VZPB01000010">
    <property type="protein sequence ID" value="KAB0583853.1"/>
    <property type="molecule type" value="Genomic_DNA"/>
</dbReference>
<evidence type="ECO:0000256" key="1">
    <source>
        <dbReference type="SAM" id="Phobius"/>
    </source>
</evidence>
<comment type="caution">
    <text evidence="2">The sequence shown here is derived from an EMBL/GenBank/DDBJ whole genome shotgun (WGS) entry which is preliminary data.</text>
</comment>
<keyword evidence="1" id="KW-0472">Membrane</keyword>
<dbReference type="Gene3D" id="1.20.1250.20">
    <property type="entry name" value="MFS general substrate transporter like domains"/>
    <property type="match status" value="1"/>
</dbReference>
<dbReference type="InterPro" id="IPR036259">
    <property type="entry name" value="MFS_trans_sf"/>
</dbReference>
<sequence length="136" mass="13335">MASTALSPSSSALPDTPPAHWGAVLALSLGGFALLTSLLVAPLTTGWNRKTLLIGLTGLMVVSGTVVALAPSAGVFMAGRALIGVAIGGFWSMSGATAVLLVLWGLVGAAAAVLVLASLLAAQAGRAPAPSPRSLH</sequence>
<accession>A0A643FHW7</accession>
<dbReference type="OrthoDB" id="9812189at2"/>
<dbReference type="AlphaFoldDB" id="A0A643FHW7"/>
<evidence type="ECO:0000313" key="2">
    <source>
        <dbReference type="EMBL" id="KAB0583853.1"/>
    </source>
</evidence>
<feature type="transmembrane region" description="Helical" evidence="1">
    <location>
        <begin position="20"/>
        <end position="40"/>
    </location>
</feature>
<feature type="transmembrane region" description="Helical" evidence="1">
    <location>
        <begin position="52"/>
        <end position="78"/>
    </location>
</feature>
<reference evidence="2 3" key="1">
    <citation type="submission" date="2019-09" db="EMBL/GenBank/DDBJ databases">
        <title>Draft genome sequences of 48 bacterial type strains from the CCUG.</title>
        <authorList>
            <person name="Tunovic T."/>
            <person name="Pineiro-Iglesias B."/>
            <person name="Unosson C."/>
            <person name="Inganas E."/>
            <person name="Ohlen M."/>
            <person name="Cardew S."/>
            <person name="Jensie-Markopoulos S."/>
            <person name="Salva-Serra F."/>
            <person name="Jaen-Luchoro D."/>
            <person name="Karlsson R."/>
            <person name="Svensson-Stadler L."/>
            <person name="Chun J."/>
            <person name="Moore E."/>
        </authorList>
    </citation>
    <scope>NUCLEOTIDE SEQUENCE [LARGE SCALE GENOMIC DNA]</scope>
    <source>
        <strain evidence="2 3">CCUG 30977</strain>
    </source>
</reference>
<keyword evidence="1" id="KW-1133">Transmembrane helix</keyword>
<organism evidence="2 3">
    <name type="scientific">Ideonella dechloratans</name>
    <dbReference type="NCBI Taxonomy" id="36863"/>
    <lineage>
        <taxon>Bacteria</taxon>
        <taxon>Pseudomonadati</taxon>
        <taxon>Pseudomonadota</taxon>
        <taxon>Betaproteobacteria</taxon>
        <taxon>Burkholderiales</taxon>
        <taxon>Sphaerotilaceae</taxon>
        <taxon>Ideonella</taxon>
    </lineage>
</organism>
<proteinExistence type="predicted"/>
<evidence type="ECO:0000313" key="3">
    <source>
        <dbReference type="Proteomes" id="UP000430120"/>
    </source>
</evidence>
<keyword evidence="1" id="KW-0812">Transmembrane</keyword>
<protein>
    <submittedName>
        <fullName evidence="2">MFS transporter</fullName>
    </submittedName>
</protein>
<keyword evidence="3" id="KW-1185">Reference proteome</keyword>
<feature type="transmembrane region" description="Helical" evidence="1">
    <location>
        <begin position="98"/>
        <end position="122"/>
    </location>
</feature>